<reference evidence="3" key="1">
    <citation type="submission" date="2016-10" db="EMBL/GenBank/DDBJ databases">
        <authorList>
            <person name="Varghese N."/>
            <person name="Submissions S."/>
        </authorList>
    </citation>
    <scope>NUCLEOTIDE SEQUENCE [LARGE SCALE GENOMIC DNA]</scope>
    <source>
        <strain evidence="3">S7</strain>
    </source>
</reference>
<dbReference type="EMBL" id="FOXD01000043">
    <property type="protein sequence ID" value="SFQ42819.1"/>
    <property type="molecule type" value="Genomic_DNA"/>
</dbReference>
<evidence type="ECO:0000256" key="1">
    <source>
        <dbReference type="SAM" id="SignalP"/>
    </source>
</evidence>
<organism evidence="2 3">
    <name type="scientific">Salibacterium halotolerans</name>
    <dbReference type="NCBI Taxonomy" id="1884432"/>
    <lineage>
        <taxon>Bacteria</taxon>
        <taxon>Bacillati</taxon>
        <taxon>Bacillota</taxon>
        <taxon>Bacilli</taxon>
        <taxon>Bacillales</taxon>
        <taxon>Bacillaceae</taxon>
    </lineage>
</organism>
<evidence type="ECO:0000313" key="3">
    <source>
        <dbReference type="Proteomes" id="UP000198892"/>
    </source>
</evidence>
<dbReference type="PROSITE" id="PS51257">
    <property type="entry name" value="PROKAR_LIPOPROTEIN"/>
    <property type="match status" value="1"/>
</dbReference>
<protein>
    <submittedName>
        <fullName evidence="2">Uncharacterized protein</fullName>
    </submittedName>
</protein>
<proteinExistence type="predicted"/>
<dbReference type="AlphaFoldDB" id="A0A1I5YF39"/>
<gene>
    <name evidence="2" type="ORF">SAMN05518683_1434</name>
</gene>
<keyword evidence="1" id="KW-0732">Signal</keyword>
<dbReference type="Proteomes" id="UP000198892">
    <property type="component" value="Unassembled WGS sequence"/>
</dbReference>
<evidence type="ECO:0000313" key="2">
    <source>
        <dbReference type="EMBL" id="SFQ42819.1"/>
    </source>
</evidence>
<feature type="signal peptide" evidence="1">
    <location>
        <begin position="1"/>
        <end position="24"/>
    </location>
</feature>
<accession>A0A1I5YF39</accession>
<feature type="chain" id="PRO_5011624888" evidence="1">
    <location>
        <begin position="25"/>
        <end position="79"/>
    </location>
</feature>
<sequence length="79" mass="8569">MKNFLVLSTIVCLMLAGCSIDSQSNEKTETSLGGDSGSIHGMVKVNGTIYETNGNINKGLYSLEKEMRKVESKIPMTPQ</sequence>
<dbReference type="RefSeq" id="WP_093339953.1">
    <property type="nucleotide sequence ID" value="NZ_FOXD01000043.1"/>
</dbReference>
<keyword evidence="3" id="KW-1185">Reference proteome</keyword>
<name>A0A1I5YF39_9BACI</name>